<proteinExistence type="inferred from homology"/>
<keyword evidence="5 6" id="KW-0482">Metalloprotease</keyword>
<dbReference type="Pfam" id="PF01435">
    <property type="entry name" value="Peptidase_M48"/>
    <property type="match status" value="1"/>
</dbReference>
<evidence type="ECO:0000256" key="5">
    <source>
        <dbReference type="ARBA" id="ARBA00023049"/>
    </source>
</evidence>
<dbReference type="GO" id="GO:0004222">
    <property type="term" value="F:metalloendopeptidase activity"/>
    <property type="evidence" value="ECO:0007669"/>
    <property type="project" value="InterPro"/>
</dbReference>
<reference evidence="9" key="1">
    <citation type="submission" date="2016-10" db="EMBL/GenBank/DDBJ databases">
        <authorList>
            <person name="Varghese N."/>
            <person name="Submissions S."/>
        </authorList>
    </citation>
    <scope>NUCLEOTIDE SEQUENCE [LARGE SCALE GENOMIC DNA]</scope>
    <source>
        <strain evidence="9">DSM 24450</strain>
    </source>
</reference>
<dbReference type="InterPro" id="IPR051156">
    <property type="entry name" value="Mito/Outer_Membr_Metalloprot"/>
</dbReference>
<evidence type="ECO:0000259" key="7">
    <source>
        <dbReference type="Pfam" id="PF01435"/>
    </source>
</evidence>
<protein>
    <submittedName>
        <fullName evidence="8">Peptidase family M48</fullName>
    </submittedName>
</protein>
<evidence type="ECO:0000256" key="6">
    <source>
        <dbReference type="RuleBase" id="RU003983"/>
    </source>
</evidence>
<accession>A0A1I6SL89</accession>
<evidence type="ECO:0000256" key="3">
    <source>
        <dbReference type="ARBA" id="ARBA00022801"/>
    </source>
</evidence>
<keyword evidence="3 6" id="KW-0378">Hydrolase</keyword>
<dbReference type="InterPro" id="IPR001915">
    <property type="entry name" value="Peptidase_M48"/>
</dbReference>
<keyword evidence="4 6" id="KW-0862">Zinc</keyword>
<sequence length="272" mass="29879">MKKIIALSLVFMFAVSCSTVPITGRKRINIVSDAEILPASFAQYEGFLKENKISTDKKKTNEIQMVGLNISKAVDKFMRANGMVSEANSYRWEFNLIEDPTVNAWCMPGGKVVFYTGILPICDNTDGIAAVMGHEVAHAFAKHGQERMTSAYGQQLGGVLVALGTSNKDPKAQQLWNTAFGISSTVGLLAFSRTHETEADKLGMVFMIMAGYNPEEAINVWIRMSQRAESGSAPPEFLSTHPSNETRIQNLKAYLPTAISLAKKYNTMPIKS</sequence>
<dbReference type="GO" id="GO:0046872">
    <property type="term" value="F:metal ion binding"/>
    <property type="evidence" value="ECO:0007669"/>
    <property type="project" value="UniProtKB-KW"/>
</dbReference>
<dbReference type="GO" id="GO:0016020">
    <property type="term" value="C:membrane"/>
    <property type="evidence" value="ECO:0007669"/>
    <property type="project" value="TreeGrafter"/>
</dbReference>
<dbReference type="EMBL" id="FOZP01000009">
    <property type="protein sequence ID" value="SFS77727.1"/>
    <property type="molecule type" value="Genomic_DNA"/>
</dbReference>
<feature type="domain" description="Peptidase M48" evidence="7">
    <location>
        <begin position="75"/>
        <end position="253"/>
    </location>
</feature>
<dbReference type="GO" id="GO:0051603">
    <property type="term" value="P:proteolysis involved in protein catabolic process"/>
    <property type="evidence" value="ECO:0007669"/>
    <property type="project" value="TreeGrafter"/>
</dbReference>
<organism evidence="8 9">
    <name type="scientific">Lutibacter maritimus</name>
    <dbReference type="NCBI Taxonomy" id="593133"/>
    <lineage>
        <taxon>Bacteria</taxon>
        <taxon>Pseudomonadati</taxon>
        <taxon>Bacteroidota</taxon>
        <taxon>Flavobacteriia</taxon>
        <taxon>Flavobacteriales</taxon>
        <taxon>Flavobacteriaceae</taxon>
        <taxon>Lutibacter</taxon>
    </lineage>
</organism>
<dbReference type="RefSeq" id="WP_090229926.1">
    <property type="nucleotide sequence ID" value="NZ_FOZP01000009.1"/>
</dbReference>
<dbReference type="STRING" id="593133.SAMN04488006_3153"/>
<evidence type="ECO:0000313" key="8">
    <source>
        <dbReference type="EMBL" id="SFS77727.1"/>
    </source>
</evidence>
<dbReference type="Gene3D" id="3.30.2010.10">
    <property type="entry name" value="Metalloproteases ('zincins'), catalytic domain"/>
    <property type="match status" value="1"/>
</dbReference>
<gene>
    <name evidence="8" type="ORF">SAMN04488006_3153</name>
</gene>
<keyword evidence="9" id="KW-1185">Reference proteome</keyword>
<dbReference type="Proteomes" id="UP000199312">
    <property type="component" value="Unassembled WGS sequence"/>
</dbReference>
<comment type="cofactor">
    <cofactor evidence="6">
        <name>Zn(2+)</name>
        <dbReference type="ChEBI" id="CHEBI:29105"/>
    </cofactor>
    <text evidence="6">Binds 1 zinc ion per subunit.</text>
</comment>
<dbReference type="PANTHER" id="PTHR22726">
    <property type="entry name" value="METALLOENDOPEPTIDASE OMA1"/>
    <property type="match status" value="1"/>
</dbReference>
<keyword evidence="2" id="KW-0479">Metal-binding</keyword>
<comment type="similarity">
    <text evidence="6">Belongs to the peptidase M48 family.</text>
</comment>
<dbReference type="OrthoDB" id="9810445at2"/>
<evidence type="ECO:0000256" key="4">
    <source>
        <dbReference type="ARBA" id="ARBA00022833"/>
    </source>
</evidence>
<dbReference type="PROSITE" id="PS51257">
    <property type="entry name" value="PROKAR_LIPOPROTEIN"/>
    <property type="match status" value="1"/>
</dbReference>
<name>A0A1I6SL89_9FLAO</name>
<dbReference type="CDD" id="cd07331">
    <property type="entry name" value="M48C_Oma1_like"/>
    <property type="match status" value="1"/>
</dbReference>
<dbReference type="PANTHER" id="PTHR22726:SF24">
    <property type="entry name" value="M48 FAMILY METALLOPEPTIDASE"/>
    <property type="match status" value="1"/>
</dbReference>
<evidence type="ECO:0000256" key="1">
    <source>
        <dbReference type="ARBA" id="ARBA00022670"/>
    </source>
</evidence>
<dbReference type="AlphaFoldDB" id="A0A1I6SL89"/>
<evidence type="ECO:0000256" key="2">
    <source>
        <dbReference type="ARBA" id="ARBA00022723"/>
    </source>
</evidence>
<keyword evidence="1 6" id="KW-0645">Protease</keyword>
<evidence type="ECO:0000313" key="9">
    <source>
        <dbReference type="Proteomes" id="UP000199312"/>
    </source>
</evidence>